<dbReference type="InterPro" id="IPR001338">
    <property type="entry name" value="Class_I_Hydrophobin"/>
</dbReference>
<comment type="subcellular location">
    <subcellularLocation>
        <location evidence="2">Secreted</location>
        <location evidence="2">Cell wall</location>
    </subcellularLocation>
</comment>
<name>A0AAD4KGS0_9EURO</name>
<evidence type="ECO:0000256" key="2">
    <source>
        <dbReference type="RuleBase" id="RU365009"/>
    </source>
</evidence>
<dbReference type="AlphaFoldDB" id="A0AAD4KGS0"/>
<evidence type="ECO:0000256" key="1">
    <source>
        <dbReference type="ARBA" id="ARBA00023157"/>
    </source>
</evidence>
<dbReference type="GO" id="GO:0009277">
    <property type="term" value="C:fungal-type cell wall"/>
    <property type="evidence" value="ECO:0007669"/>
    <property type="project" value="InterPro"/>
</dbReference>
<dbReference type="RefSeq" id="XP_046066919.1">
    <property type="nucleotide sequence ID" value="XM_046222309.1"/>
</dbReference>
<gene>
    <name evidence="3" type="ORF">BGW36DRAFT_465599</name>
</gene>
<keyword evidence="2" id="KW-0964">Secreted</keyword>
<comment type="similarity">
    <text evidence="2">Belongs to the fungal hydrophobin family.</text>
</comment>
<protein>
    <recommendedName>
        <fullName evidence="2">Hydrophobin</fullName>
    </recommendedName>
</protein>
<accession>A0AAD4KGS0</accession>
<dbReference type="SMART" id="SM00075">
    <property type="entry name" value="HYDRO"/>
    <property type="match status" value="1"/>
</dbReference>
<proteinExistence type="inferred from homology"/>
<dbReference type="GeneID" id="70252596"/>
<organism evidence="3 4">
    <name type="scientific">Talaromyces proteolyticus</name>
    <dbReference type="NCBI Taxonomy" id="1131652"/>
    <lineage>
        <taxon>Eukaryota</taxon>
        <taxon>Fungi</taxon>
        <taxon>Dikarya</taxon>
        <taxon>Ascomycota</taxon>
        <taxon>Pezizomycotina</taxon>
        <taxon>Eurotiomycetes</taxon>
        <taxon>Eurotiomycetidae</taxon>
        <taxon>Eurotiales</taxon>
        <taxon>Trichocomaceae</taxon>
        <taxon>Talaromyces</taxon>
        <taxon>Talaromyces sect. Bacilispori</taxon>
    </lineage>
</organism>
<dbReference type="Proteomes" id="UP001201262">
    <property type="component" value="Unassembled WGS sequence"/>
</dbReference>
<dbReference type="CDD" id="cd23507">
    <property type="entry name" value="hydrophobin_I"/>
    <property type="match status" value="1"/>
</dbReference>
<feature type="signal peptide" evidence="2">
    <location>
        <begin position="1"/>
        <end position="16"/>
    </location>
</feature>
<keyword evidence="2" id="KW-0732">Signal</keyword>
<keyword evidence="4" id="KW-1185">Reference proteome</keyword>
<reference evidence="3" key="1">
    <citation type="submission" date="2021-12" db="EMBL/GenBank/DDBJ databases">
        <title>Convergent genome expansion in fungi linked to evolution of root-endophyte symbiosis.</title>
        <authorList>
            <consortium name="DOE Joint Genome Institute"/>
            <person name="Ke Y.-H."/>
            <person name="Bonito G."/>
            <person name="Liao H.-L."/>
            <person name="Looney B."/>
            <person name="Rojas-Flechas A."/>
            <person name="Nash J."/>
            <person name="Hameed K."/>
            <person name="Schadt C."/>
            <person name="Martin F."/>
            <person name="Crous P.W."/>
            <person name="Miettinen O."/>
            <person name="Magnuson J.K."/>
            <person name="Labbe J."/>
            <person name="Jacobson D."/>
            <person name="Doktycz M.J."/>
            <person name="Veneault-Fourrey C."/>
            <person name="Kuo A."/>
            <person name="Mondo S."/>
            <person name="Calhoun S."/>
            <person name="Riley R."/>
            <person name="Ohm R."/>
            <person name="LaButti K."/>
            <person name="Andreopoulos B."/>
            <person name="Pangilinan J."/>
            <person name="Nolan M."/>
            <person name="Tritt A."/>
            <person name="Clum A."/>
            <person name="Lipzen A."/>
            <person name="Daum C."/>
            <person name="Barry K."/>
            <person name="Grigoriev I.V."/>
            <person name="Vilgalys R."/>
        </authorList>
    </citation>
    <scope>NUCLEOTIDE SEQUENCE</scope>
    <source>
        <strain evidence="3">PMI_201</strain>
    </source>
</reference>
<keyword evidence="1 2" id="KW-1015">Disulfide bond</keyword>
<keyword evidence="2" id="KW-0134">Cell wall</keyword>
<comment type="caution">
    <text evidence="3">The sequence shown here is derived from an EMBL/GenBank/DDBJ whole genome shotgun (WGS) entry which is preliminary data.</text>
</comment>
<feature type="chain" id="PRO_5041771779" description="Hydrophobin" evidence="2">
    <location>
        <begin position="17"/>
        <end position="107"/>
    </location>
</feature>
<dbReference type="EMBL" id="JAJTJA010000013">
    <property type="protein sequence ID" value="KAH8690723.1"/>
    <property type="molecule type" value="Genomic_DNA"/>
</dbReference>
<dbReference type="GO" id="GO:0005199">
    <property type="term" value="F:structural constituent of cell wall"/>
    <property type="evidence" value="ECO:0007669"/>
    <property type="project" value="InterPro"/>
</dbReference>
<sequence length="107" mass="10948">MKFIVSLALFAGAVVAQVGSSSIAASQCDASHLQCCDTVGPTTNSAVSKLLALLNIPLDGLTGEIGLECDPILSVTVPHCEAQPVCCEGNKHDGLVNVDCVPVNLDL</sequence>
<evidence type="ECO:0000313" key="4">
    <source>
        <dbReference type="Proteomes" id="UP001201262"/>
    </source>
</evidence>
<evidence type="ECO:0000313" key="3">
    <source>
        <dbReference type="EMBL" id="KAH8690723.1"/>
    </source>
</evidence>
<dbReference type="Pfam" id="PF01185">
    <property type="entry name" value="Hydrophobin"/>
    <property type="match status" value="1"/>
</dbReference>